<evidence type="ECO:0000256" key="1">
    <source>
        <dbReference type="ARBA" id="ARBA00003416"/>
    </source>
</evidence>
<evidence type="ECO:0000313" key="6">
    <source>
        <dbReference type="EMBL" id="MVQ48934.1"/>
    </source>
</evidence>
<dbReference type="GO" id="GO:0006310">
    <property type="term" value="P:DNA recombination"/>
    <property type="evidence" value="ECO:0007669"/>
    <property type="project" value="UniProtKB-KW"/>
</dbReference>
<dbReference type="RefSeq" id="WP_157341354.1">
    <property type="nucleotide sequence ID" value="NZ_WSEK01000004.1"/>
</dbReference>
<dbReference type="Proteomes" id="UP000473525">
    <property type="component" value="Unassembled WGS sequence"/>
</dbReference>
<dbReference type="AlphaFoldDB" id="A0A6L6XNV1"/>
<keyword evidence="4" id="KW-0233">DNA recombination</keyword>
<dbReference type="Pfam" id="PF02646">
    <property type="entry name" value="RmuC"/>
    <property type="match status" value="1"/>
</dbReference>
<reference evidence="6 7" key="1">
    <citation type="submission" date="2019-12" db="EMBL/GenBank/DDBJ databases">
        <authorList>
            <person name="Huq M.A."/>
        </authorList>
    </citation>
    <scope>NUCLEOTIDE SEQUENCE [LARGE SCALE GENOMIC DNA]</scope>
    <source>
        <strain evidence="6 7">MAH-18</strain>
    </source>
</reference>
<feature type="region of interest" description="Disordered" evidence="5">
    <location>
        <begin position="333"/>
        <end position="353"/>
    </location>
</feature>
<comment type="function">
    <text evidence="1">Involved in DNA recombination.</text>
</comment>
<comment type="caution">
    <text evidence="6">The sequence shown here is derived from an EMBL/GenBank/DDBJ whole genome shotgun (WGS) entry which is preliminary data.</text>
</comment>
<dbReference type="InterPro" id="IPR003798">
    <property type="entry name" value="DNA_recombination_RmuC"/>
</dbReference>
<dbReference type="PANTHER" id="PTHR30563:SF0">
    <property type="entry name" value="DNA RECOMBINATION PROTEIN RMUC"/>
    <property type="match status" value="1"/>
</dbReference>
<dbReference type="PANTHER" id="PTHR30563">
    <property type="entry name" value="DNA RECOMBINATION PROTEIN RMUC"/>
    <property type="match status" value="1"/>
</dbReference>
<evidence type="ECO:0000256" key="4">
    <source>
        <dbReference type="ARBA" id="ARBA00023172"/>
    </source>
</evidence>
<evidence type="ECO:0000256" key="5">
    <source>
        <dbReference type="SAM" id="MobiDB-lite"/>
    </source>
</evidence>
<proteinExistence type="inferred from homology"/>
<accession>A0A6L6XNV1</accession>
<evidence type="ECO:0000256" key="3">
    <source>
        <dbReference type="ARBA" id="ARBA00023054"/>
    </source>
</evidence>
<name>A0A6L6XNV1_9ACTN</name>
<keyword evidence="3" id="KW-0175">Coiled coil</keyword>
<comment type="similarity">
    <text evidence="2">Belongs to the RmuC family.</text>
</comment>
<keyword evidence="7" id="KW-1185">Reference proteome</keyword>
<evidence type="ECO:0000313" key="7">
    <source>
        <dbReference type="Proteomes" id="UP000473525"/>
    </source>
</evidence>
<gene>
    <name evidence="6" type="primary">rmuC</name>
    <name evidence="6" type="ORF">GON03_07045</name>
</gene>
<organism evidence="6 7">
    <name type="scientific">Nocardioides agri</name>
    <dbReference type="NCBI Taxonomy" id="2682843"/>
    <lineage>
        <taxon>Bacteria</taxon>
        <taxon>Bacillati</taxon>
        <taxon>Actinomycetota</taxon>
        <taxon>Actinomycetes</taxon>
        <taxon>Propionibacteriales</taxon>
        <taxon>Nocardioidaceae</taxon>
        <taxon>Nocardioides</taxon>
    </lineage>
</organism>
<protein>
    <submittedName>
        <fullName evidence="6">DNA recombination protein RmuC</fullName>
    </submittedName>
</protein>
<sequence>MDTLTLFLTLLVGLGLGVVVGLLWSRSRTPYTAGLVDQAEVMQGLDRLSDQMHHLDRTRAAWQGQFDAQVDQLQRETRSLSTALRRPQVRGRWGELHLRRAVELAGLVDRCDFAEQVRLDDGARRPDLVVRLVGGRCVVVDAKVPLDAYLDATETDDSAEGEAQHRHHLLRHAAQLRSHIDTLGAKQYWRSLPESPEFVVLFVPAESFLAAGLEADPTLIEYAAARQVVLATPTTLIALLRTVAHGWQHEALADQAREVHQLGRELHDRLATMTAHLTQLGRSLNASVGHFNQAVGSLESRVLVSARRFGDLAAPAQVESAARSVAGETSAGLYAVDRRGADDPGSADPSVAL</sequence>
<dbReference type="EMBL" id="WSEK01000004">
    <property type="protein sequence ID" value="MVQ48934.1"/>
    <property type="molecule type" value="Genomic_DNA"/>
</dbReference>
<evidence type="ECO:0000256" key="2">
    <source>
        <dbReference type="ARBA" id="ARBA00009840"/>
    </source>
</evidence>